<dbReference type="RefSeq" id="XP_004348687.1">
    <property type="nucleotide sequence ID" value="XM_004348637.1"/>
</dbReference>
<dbReference type="Proteomes" id="UP000011083">
    <property type="component" value="Unassembled WGS sequence"/>
</dbReference>
<dbReference type="AlphaFoldDB" id="L8HBS7"/>
<keyword evidence="3" id="KW-1185">Reference proteome</keyword>
<feature type="domain" description="Retrovirus-related Pol polyprotein from transposon TNT 1-94-like beta-barrel" evidence="1">
    <location>
        <begin position="1"/>
        <end position="70"/>
    </location>
</feature>
<evidence type="ECO:0000313" key="3">
    <source>
        <dbReference type="Proteomes" id="UP000011083"/>
    </source>
</evidence>
<evidence type="ECO:0000259" key="1">
    <source>
        <dbReference type="Pfam" id="PF22936"/>
    </source>
</evidence>
<dbReference type="KEGG" id="acan:ACA1_126020"/>
<dbReference type="EMBL" id="KB007887">
    <property type="protein sequence ID" value="ELR22173.1"/>
    <property type="molecule type" value="Genomic_DNA"/>
</dbReference>
<reference evidence="2 3" key="1">
    <citation type="journal article" date="2013" name="Genome Biol.">
        <title>Genome of Acanthamoeba castellanii highlights extensive lateral gene transfer and early evolution of tyrosine kinase signaling.</title>
        <authorList>
            <person name="Clarke M."/>
            <person name="Lohan A.J."/>
            <person name="Liu B."/>
            <person name="Lagkouvardos I."/>
            <person name="Roy S."/>
            <person name="Zafar N."/>
            <person name="Bertelli C."/>
            <person name="Schilde C."/>
            <person name="Kianianmomeni A."/>
            <person name="Burglin T.R."/>
            <person name="Frech C."/>
            <person name="Turcotte B."/>
            <person name="Kopec K.O."/>
            <person name="Synnott J.M."/>
            <person name="Choo C."/>
            <person name="Paponov I."/>
            <person name="Finkler A."/>
            <person name="Soon Heng Tan C."/>
            <person name="Hutchins A.P."/>
            <person name="Weinmeier T."/>
            <person name="Rattei T."/>
            <person name="Chu J.S."/>
            <person name="Gimenez G."/>
            <person name="Irimia M."/>
            <person name="Rigden D.J."/>
            <person name="Fitzpatrick D.A."/>
            <person name="Lorenzo-Morales J."/>
            <person name="Bateman A."/>
            <person name="Chiu C.H."/>
            <person name="Tang P."/>
            <person name="Hegemann P."/>
            <person name="Fromm H."/>
            <person name="Raoult D."/>
            <person name="Greub G."/>
            <person name="Miranda-Saavedra D."/>
            <person name="Chen N."/>
            <person name="Nash P."/>
            <person name="Ginger M.L."/>
            <person name="Horn M."/>
            <person name="Schaap P."/>
            <person name="Caler L."/>
            <person name="Loftus B."/>
        </authorList>
    </citation>
    <scope>NUCLEOTIDE SEQUENCE [LARGE SCALE GENOMIC DNA]</scope>
    <source>
        <strain evidence="2 3">Neff</strain>
    </source>
</reference>
<evidence type="ECO:0000313" key="2">
    <source>
        <dbReference type="EMBL" id="ELR22173.1"/>
    </source>
</evidence>
<sequence length="257" mass="28519">MTCHHKWLDSFNTRCLTHSIILGNNTALIIHSSGQICTSMLINGHTVYIVLQDVLYILDLMKNLISTSHLALIASTPCPTTYNHLHLCMGHIGINHLKLATSRAIAPSSKPSTSTFCIQAKQHHKAIGPGPAPHSNAPMHMTYFVSFIDDYLCHATVYFLKDKSKVINRLHNLIASLPAETHIHMLQLDHSGDVMLTSNNHNIHNMATSTPEPVHVPLDDSTSPSIDQTFNSHHNKQSPIHMEVDTSIMDILELVVI</sequence>
<dbReference type="GeneID" id="14923097"/>
<gene>
    <name evidence="2" type="ORF">ACA1_126020</name>
</gene>
<dbReference type="VEuPathDB" id="AmoebaDB:ACA1_126020"/>
<dbReference type="Pfam" id="PF22936">
    <property type="entry name" value="Pol_BBD"/>
    <property type="match status" value="1"/>
</dbReference>
<dbReference type="InterPro" id="IPR054722">
    <property type="entry name" value="PolX-like_BBD"/>
</dbReference>
<name>L8HBS7_ACACF</name>
<proteinExistence type="predicted"/>
<protein>
    <recommendedName>
        <fullName evidence="1">Retrovirus-related Pol polyprotein from transposon TNT 1-94-like beta-barrel domain-containing protein</fullName>
    </recommendedName>
</protein>
<organism evidence="2 3">
    <name type="scientific">Acanthamoeba castellanii (strain ATCC 30010 / Neff)</name>
    <dbReference type="NCBI Taxonomy" id="1257118"/>
    <lineage>
        <taxon>Eukaryota</taxon>
        <taxon>Amoebozoa</taxon>
        <taxon>Discosea</taxon>
        <taxon>Longamoebia</taxon>
        <taxon>Centramoebida</taxon>
        <taxon>Acanthamoebidae</taxon>
        <taxon>Acanthamoeba</taxon>
    </lineage>
</organism>
<dbReference type="OrthoDB" id="430476at2759"/>
<accession>L8HBS7</accession>